<reference evidence="4" key="1">
    <citation type="submission" date="2018-05" db="EMBL/GenBank/DDBJ databases">
        <authorList>
            <person name="Lanie J.A."/>
            <person name="Ng W.-L."/>
            <person name="Kazmierczak K.M."/>
            <person name="Andrzejewski T.M."/>
            <person name="Davidsen T.M."/>
            <person name="Wayne K.J."/>
            <person name="Tettelin H."/>
            <person name="Glass J.I."/>
            <person name="Rusch D."/>
            <person name="Podicherti R."/>
            <person name="Tsui H.-C.T."/>
            <person name="Winkler M.E."/>
        </authorList>
    </citation>
    <scope>NUCLEOTIDE SEQUENCE</scope>
</reference>
<organism evidence="4">
    <name type="scientific">marine metagenome</name>
    <dbReference type="NCBI Taxonomy" id="408172"/>
    <lineage>
        <taxon>unclassified sequences</taxon>
        <taxon>metagenomes</taxon>
        <taxon>ecological metagenomes</taxon>
    </lineage>
</organism>
<feature type="domain" description="Glycosyltransferase subfamily 4-like N-terminal" evidence="3">
    <location>
        <begin position="16"/>
        <end position="177"/>
    </location>
</feature>
<dbReference type="AlphaFoldDB" id="A0A381XGQ3"/>
<dbReference type="PANTHER" id="PTHR46401:SF2">
    <property type="entry name" value="GLYCOSYLTRANSFERASE WBBK-RELATED"/>
    <property type="match status" value="1"/>
</dbReference>
<dbReference type="InterPro" id="IPR028098">
    <property type="entry name" value="Glyco_trans_4-like_N"/>
</dbReference>
<feature type="domain" description="Glycosyl transferase family 1" evidence="2">
    <location>
        <begin position="191"/>
        <end position="353"/>
    </location>
</feature>
<evidence type="ECO:0008006" key="5">
    <source>
        <dbReference type="Google" id="ProtNLM"/>
    </source>
</evidence>
<dbReference type="SUPFAM" id="SSF53756">
    <property type="entry name" value="UDP-Glycosyltransferase/glycogen phosphorylase"/>
    <property type="match status" value="1"/>
</dbReference>
<gene>
    <name evidence="4" type="ORF">METZ01_LOCUS116576</name>
</gene>
<protein>
    <recommendedName>
        <fullName evidence="5">Glycosyl transferase family 1 domain-containing protein</fullName>
    </recommendedName>
</protein>
<accession>A0A381XGQ3</accession>
<dbReference type="Pfam" id="PF13439">
    <property type="entry name" value="Glyco_transf_4"/>
    <property type="match status" value="1"/>
</dbReference>
<dbReference type="EMBL" id="UINC01015060">
    <property type="protein sequence ID" value="SVA63722.1"/>
    <property type="molecule type" value="Genomic_DNA"/>
</dbReference>
<proteinExistence type="predicted"/>
<keyword evidence="1" id="KW-0808">Transferase</keyword>
<dbReference type="Pfam" id="PF00534">
    <property type="entry name" value="Glycos_transf_1"/>
    <property type="match status" value="1"/>
</dbReference>
<dbReference type="Gene3D" id="3.40.50.2000">
    <property type="entry name" value="Glycogen Phosphorylase B"/>
    <property type="match status" value="2"/>
</dbReference>
<dbReference type="GO" id="GO:0009103">
    <property type="term" value="P:lipopolysaccharide biosynthetic process"/>
    <property type="evidence" value="ECO:0007669"/>
    <property type="project" value="TreeGrafter"/>
</dbReference>
<dbReference type="InterPro" id="IPR001296">
    <property type="entry name" value="Glyco_trans_1"/>
</dbReference>
<evidence type="ECO:0000313" key="4">
    <source>
        <dbReference type="EMBL" id="SVA63722.1"/>
    </source>
</evidence>
<evidence type="ECO:0000256" key="1">
    <source>
        <dbReference type="ARBA" id="ARBA00022679"/>
    </source>
</evidence>
<dbReference type="GO" id="GO:0016757">
    <property type="term" value="F:glycosyltransferase activity"/>
    <property type="evidence" value="ECO:0007669"/>
    <property type="project" value="InterPro"/>
</dbReference>
<evidence type="ECO:0000259" key="2">
    <source>
        <dbReference type="Pfam" id="PF00534"/>
    </source>
</evidence>
<dbReference type="CDD" id="cd03809">
    <property type="entry name" value="GT4_MtfB-like"/>
    <property type="match status" value="1"/>
</dbReference>
<dbReference type="PANTHER" id="PTHR46401">
    <property type="entry name" value="GLYCOSYLTRANSFERASE WBBK-RELATED"/>
    <property type="match status" value="1"/>
</dbReference>
<name>A0A381XGQ3_9ZZZZ</name>
<sequence>MRVAIDGKRYYLNSSGIGRYSRSLIDQLNSIGDEENLELFLYRPKGKVKFEPKYHSHLTEITADYLFPGHVGNAIWRFTKLPSLINNNEYDLFHGPSHVLPGKLKCPSVVTMLDLIFIRYPNYFKAWDRNYYRISFKKSAQLADHIISISEATKADLINFFGIKEEKISVIYPGFDAVFSKLQQQKLDEIKIKFKLPRDYILYVGNIEPRKNILKLAQAFNSLQESSYIDKDVHLLIVGQMGWYYKEIIDGIDSLSSRDKIKLVGPVYGEDLAGFYQLATIMAYPSMFEGFGYPVLEAMRLGTPVLTSNISSMPEAGGNAAHYVNPESLDEIKDGLCKLLNDKTYREKLAVKGTRHAAGFNTMRMTQETLEVYRKLI</sequence>
<evidence type="ECO:0000259" key="3">
    <source>
        <dbReference type="Pfam" id="PF13439"/>
    </source>
</evidence>